<evidence type="ECO:0000259" key="2">
    <source>
        <dbReference type="PROSITE" id="PS51644"/>
    </source>
</evidence>
<dbReference type="PANTHER" id="PTHR35811:SF1">
    <property type="entry name" value="HTH OST-TYPE DOMAIN-CONTAINING PROTEIN"/>
    <property type="match status" value="1"/>
</dbReference>
<dbReference type="Proteomes" id="UP000698059">
    <property type="component" value="Unassembled WGS sequence"/>
</dbReference>
<proteinExistence type="predicted"/>
<feature type="domain" description="HTH OST-type" evidence="2">
    <location>
        <begin position="330"/>
        <end position="405"/>
    </location>
</feature>
<feature type="domain" description="HTH OST-type" evidence="2">
    <location>
        <begin position="251"/>
        <end position="327"/>
    </location>
</feature>
<evidence type="ECO:0000313" key="3">
    <source>
        <dbReference type="EMBL" id="MBM7479226.1"/>
    </source>
</evidence>
<dbReference type="RefSeq" id="WP_205307198.1">
    <property type="nucleotide sequence ID" value="NZ_BAAAVF010000027.1"/>
</dbReference>
<evidence type="ECO:0000313" key="4">
    <source>
        <dbReference type="Proteomes" id="UP000698059"/>
    </source>
</evidence>
<feature type="region of interest" description="Disordered" evidence="1">
    <location>
        <begin position="163"/>
        <end position="225"/>
    </location>
</feature>
<reference evidence="3 4" key="1">
    <citation type="submission" date="2021-01" db="EMBL/GenBank/DDBJ databases">
        <title>Sequencing the genomes of 1000 actinobacteria strains.</title>
        <authorList>
            <person name="Klenk H.-P."/>
        </authorList>
    </citation>
    <scope>NUCLEOTIDE SEQUENCE [LARGE SCALE GENOMIC DNA]</scope>
    <source>
        <strain evidence="3 4">DSM 46000</strain>
    </source>
</reference>
<dbReference type="CDD" id="cd11297">
    <property type="entry name" value="PIN_LabA-like_N_1"/>
    <property type="match status" value="1"/>
</dbReference>
<dbReference type="InterPro" id="IPR025605">
    <property type="entry name" value="OST-HTH/LOTUS_dom"/>
</dbReference>
<dbReference type="EMBL" id="JAFBBO010000001">
    <property type="protein sequence ID" value="MBM7479226.1"/>
    <property type="molecule type" value="Genomic_DNA"/>
</dbReference>
<dbReference type="Pfam" id="PF12872">
    <property type="entry name" value="OST-HTH"/>
    <property type="match status" value="2"/>
</dbReference>
<dbReference type="Pfam" id="PF01936">
    <property type="entry name" value="NYN"/>
    <property type="match status" value="1"/>
</dbReference>
<gene>
    <name evidence="3" type="ORF">JOD49_002146</name>
</gene>
<protein>
    <recommendedName>
        <fullName evidence="2">HTH OST-type domain-containing protein</fullName>
    </recommendedName>
</protein>
<dbReference type="Gene3D" id="3.40.50.1010">
    <property type="entry name" value="5'-nuclease"/>
    <property type="match status" value="1"/>
</dbReference>
<sequence>MDTEERLAVFLDYDNLALGARDHLGGMTFDFKPIADALAARGRVVVRRAYADWSYFDEDRRSLTRHQVELIEMPQRMGASRKNAADIKMVVDAIEMAFEREYISTFVMCTGDSDFSPLVHKLRELNKRVIGIGVENSTSKLLPAACDEFLFYDRLEGVEIPDEPVERKRSSNSSNRSGTRKSYGRSTGSSGSSGKAAAVPAPEAVTPPPAADATAPTAESAPEPTSVPLDVEAELESAVGHGASSASEDEDLAVLVAQTLADLSSSSSGAVVASTLKRTLLRKDPTFSEADYGFRNFGEFLRYLEERGVVQLSAGPATGDPEVSLPERGHAGDDFALLRTVVGEQGDSVPLSGLKNQLRKKRPDFSEKALGYRSFLQFCKAAQTAGAIDLRWDDDADDYLVSVATR</sequence>
<organism evidence="3 4">
    <name type="scientific">Oerskovia jenensis</name>
    <dbReference type="NCBI Taxonomy" id="162169"/>
    <lineage>
        <taxon>Bacteria</taxon>
        <taxon>Bacillati</taxon>
        <taxon>Actinomycetota</taxon>
        <taxon>Actinomycetes</taxon>
        <taxon>Micrococcales</taxon>
        <taxon>Cellulomonadaceae</taxon>
        <taxon>Oerskovia</taxon>
    </lineage>
</organism>
<keyword evidence="4" id="KW-1185">Reference proteome</keyword>
<dbReference type="InterPro" id="IPR021139">
    <property type="entry name" value="NYN"/>
</dbReference>
<dbReference type="PANTHER" id="PTHR35811">
    <property type="entry name" value="SLR1870 PROTEIN"/>
    <property type="match status" value="1"/>
</dbReference>
<comment type="caution">
    <text evidence="3">The sequence shown here is derived from an EMBL/GenBank/DDBJ whole genome shotgun (WGS) entry which is preliminary data.</text>
</comment>
<feature type="compositionally biased region" description="Low complexity" evidence="1">
    <location>
        <begin position="184"/>
        <end position="204"/>
    </location>
</feature>
<evidence type="ECO:0000256" key="1">
    <source>
        <dbReference type="SAM" id="MobiDB-lite"/>
    </source>
</evidence>
<dbReference type="PROSITE" id="PS51644">
    <property type="entry name" value="HTH_OST"/>
    <property type="match status" value="2"/>
</dbReference>
<dbReference type="Gene3D" id="3.30.420.610">
    <property type="entry name" value="LOTUS domain-like"/>
    <property type="match status" value="1"/>
</dbReference>
<dbReference type="InterPro" id="IPR041966">
    <property type="entry name" value="LOTUS-like"/>
</dbReference>
<feature type="compositionally biased region" description="Low complexity" evidence="1">
    <location>
        <begin position="211"/>
        <end position="225"/>
    </location>
</feature>
<name>A0ABS2LFM3_9CELL</name>
<accession>A0ABS2LFM3</accession>